<protein>
    <submittedName>
        <fullName evidence="2">SHR-BD domain-containing protein</fullName>
    </submittedName>
</protein>
<dbReference type="Proteomes" id="UP000095280">
    <property type="component" value="Unplaced"/>
</dbReference>
<proteinExistence type="predicted"/>
<organism evidence="1 2">
    <name type="scientific">Macrostomum lignano</name>
    <dbReference type="NCBI Taxonomy" id="282301"/>
    <lineage>
        <taxon>Eukaryota</taxon>
        <taxon>Metazoa</taxon>
        <taxon>Spiralia</taxon>
        <taxon>Lophotrochozoa</taxon>
        <taxon>Platyhelminthes</taxon>
        <taxon>Rhabditophora</taxon>
        <taxon>Macrostomorpha</taxon>
        <taxon>Macrostomida</taxon>
        <taxon>Macrostomidae</taxon>
        <taxon>Macrostomum</taxon>
    </lineage>
</organism>
<dbReference type="WBParaSite" id="maker-unitig_33042-snap-gene-0.2-mRNA-1">
    <property type="protein sequence ID" value="maker-unitig_33042-snap-gene-0.2-mRNA-1"/>
    <property type="gene ID" value="maker-unitig_33042-snap-gene-0.2"/>
</dbReference>
<dbReference type="AlphaFoldDB" id="A0A1I8FHB8"/>
<evidence type="ECO:0000313" key="2">
    <source>
        <dbReference type="WBParaSite" id="maker-unitig_33042-snap-gene-0.2-mRNA-1"/>
    </source>
</evidence>
<name>A0A1I8FHB8_9PLAT</name>
<accession>A0A1I8FHB8</accession>
<sequence>GQQKLRQHSGSRRRSQQAIRLASGRVCLKFLAPLAGRFELRVGVQRGPDWLTEPLRSLRGFTARPGHRSRPIFRPRQLAEFGLTEEGRARGSSADGAETIRRSPTLLLRHIRGDVDSPEPTPATPQAACSTVAWVGARWPRPPLSISSPRSGWFAVTIWRDAARLRRGLCELLLVADTAASGAHLGLPGCDSLLAGAANA</sequence>
<keyword evidence="1" id="KW-1185">Reference proteome</keyword>
<reference evidence="2" key="1">
    <citation type="submission" date="2016-11" db="UniProtKB">
        <authorList>
            <consortium name="WormBaseParasite"/>
        </authorList>
    </citation>
    <scope>IDENTIFICATION</scope>
</reference>
<evidence type="ECO:0000313" key="1">
    <source>
        <dbReference type="Proteomes" id="UP000095280"/>
    </source>
</evidence>